<feature type="domain" description="BPL/LPL catalytic" evidence="1">
    <location>
        <begin position="246"/>
        <end position="432"/>
    </location>
</feature>
<keyword evidence="3" id="KW-1185">Reference proteome</keyword>
<evidence type="ECO:0000313" key="2">
    <source>
        <dbReference type="EMBL" id="VDM54190.1"/>
    </source>
</evidence>
<evidence type="ECO:0000313" key="4">
    <source>
        <dbReference type="WBParaSite" id="ACOC_0000260401-mRNA-1"/>
    </source>
</evidence>
<dbReference type="OMA" id="ICHERFF"/>
<reference evidence="2 3" key="2">
    <citation type="submission" date="2018-11" db="EMBL/GenBank/DDBJ databases">
        <authorList>
            <consortium name="Pathogen Informatics"/>
        </authorList>
    </citation>
    <scope>NUCLEOTIDE SEQUENCE [LARGE SCALE GENOMIC DNA]</scope>
    <source>
        <strain evidence="2 3">Costa Rica</strain>
    </source>
</reference>
<dbReference type="Pfam" id="PF03099">
    <property type="entry name" value="BPL_LplA_LipB"/>
    <property type="match status" value="1"/>
</dbReference>
<dbReference type="InterPro" id="IPR045864">
    <property type="entry name" value="aa-tRNA-synth_II/BPL/LPL"/>
</dbReference>
<dbReference type="STRING" id="334426.A0A0R3PES5"/>
<evidence type="ECO:0000259" key="1">
    <source>
        <dbReference type="PROSITE" id="PS51733"/>
    </source>
</evidence>
<evidence type="ECO:0000313" key="3">
    <source>
        <dbReference type="Proteomes" id="UP000267027"/>
    </source>
</evidence>
<dbReference type="InterPro" id="IPR004143">
    <property type="entry name" value="BPL_LPL_catalytic"/>
</dbReference>
<dbReference type="GO" id="GO:0004077">
    <property type="term" value="F:biotin--[biotin carboxyl-carrier protein] ligase activity"/>
    <property type="evidence" value="ECO:0007669"/>
    <property type="project" value="TreeGrafter"/>
</dbReference>
<dbReference type="PANTHER" id="PTHR12835">
    <property type="entry name" value="BIOTIN PROTEIN LIGASE"/>
    <property type="match status" value="1"/>
</dbReference>
<dbReference type="PROSITE" id="PS51733">
    <property type="entry name" value="BPL_LPL_CATALYTIC"/>
    <property type="match status" value="1"/>
</dbReference>
<protein>
    <submittedName>
        <fullName evidence="4">BPL/LPL catalytic domain-containing protein</fullName>
    </submittedName>
</protein>
<reference evidence="4" key="1">
    <citation type="submission" date="2017-02" db="UniProtKB">
        <authorList>
            <consortium name="WormBaseParasite"/>
        </authorList>
    </citation>
    <scope>IDENTIFICATION</scope>
</reference>
<proteinExistence type="predicted"/>
<dbReference type="GO" id="GO:0005737">
    <property type="term" value="C:cytoplasm"/>
    <property type="evidence" value="ECO:0007669"/>
    <property type="project" value="TreeGrafter"/>
</dbReference>
<dbReference type="PANTHER" id="PTHR12835:SF5">
    <property type="entry name" value="BIOTIN--PROTEIN LIGASE"/>
    <property type="match status" value="1"/>
</dbReference>
<dbReference type="EMBL" id="UYYA01000556">
    <property type="protein sequence ID" value="VDM54190.1"/>
    <property type="molecule type" value="Genomic_DNA"/>
</dbReference>
<dbReference type="AlphaFoldDB" id="A0A0R3PES5"/>
<dbReference type="SUPFAM" id="SSF55681">
    <property type="entry name" value="Class II aaRS and biotin synthetases"/>
    <property type="match status" value="1"/>
</dbReference>
<gene>
    <name evidence="2" type="ORF">ACOC_LOCUS2605</name>
</gene>
<organism evidence="4">
    <name type="scientific">Angiostrongylus costaricensis</name>
    <name type="common">Nematode worm</name>
    <dbReference type="NCBI Taxonomy" id="334426"/>
    <lineage>
        <taxon>Eukaryota</taxon>
        <taxon>Metazoa</taxon>
        <taxon>Ecdysozoa</taxon>
        <taxon>Nematoda</taxon>
        <taxon>Chromadorea</taxon>
        <taxon>Rhabditida</taxon>
        <taxon>Rhabditina</taxon>
        <taxon>Rhabditomorpha</taxon>
        <taxon>Strongyloidea</taxon>
        <taxon>Metastrongylidae</taxon>
        <taxon>Angiostrongylus</taxon>
    </lineage>
</organism>
<sequence>MCKPPSILVYTGGQNELYARIRDSLSRLIPADRYTVFHLSPEAMKKQPWMEPTTACLVVADTSDLDDQSWSNMQLYFNQANMIRMAFGSRDSISMGKDFEHFLKKSLKTLSKHGEINTKFHSKDFAGAMSYSVVLSKVKDMPLFLYMENSAHQASAIFSDATSEQLLSPGIKILPEALSRVGVEVVECTPLALTQAVMTASEDPIIENMMKTVKGVRYGEEIGQTPKLFFRKTERAVEQGMPEVSEKLLPVEVLSRNSDHPDIGFDFSLYFTRLQTRQLGHVIVYVPVATTTMDINESLCDAIPTCQGAVVVARRQVSGKARTPSFIQHIFAVAVVDAVHRLSGLDDFPLRIKWPNDFYFNRSHKVGGLLATAKVRDDGLLISIGAGINVANSRPTVCLNDMVPDGSSTKFSVEEVIAETLNCFEYWLNMCEIKGQAEVLKTYYRFWLHRMKFCIEDAVVCLLV</sequence>
<dbReference type="Proteomes" id="UP000267027">
    <property type="component" value="Unassembled WGS sequence"/>
</dbReference>
<dbReference type="OrthoDB" id="10250105at2759"/>
<accession>A0A0R3PES5</accession>
<dbReference type="Gene3D" id="3.30.930.10">
    <property type="entry name" value="Bira Bifunctional Protein, Domain 2"/>
    <property type="match status" value="1"/>
</dbReference>
<dbReference type="WBParaSite" id="ACOC_0000260401-mRNA-1">
    <property type="protein sequence ID" value="ACOC_0000260401-mRNA-1"/>
    <property type="gene ID" value="ACOC_0000260401"/>
</dbReference>
<name>A0A0R3PES5_ANGCS</name>